<dbReference type="InterPro" id="IPR003661">
    <property type="entry name" value="HisK_dim/P_dom"/>
</dbReference>
<feature type="modified residue" description="4-aspartylphosphate" evidence="9">
    <location>
        <position position="454"/>
    </location>
</feature>
<dbReference type="InterPro" id="IPR011006">
    <property type="entry name" value="CheY-like_superfamily"/>
</dbReference>
<dbReference type="PROSITE" id="PS50109">
    <property type="entry name" value="HIS_KIN"/>
    <property type="match status" value="1"/>
</dbReference>
<dbReference type="SUPFAM" id="SSF55874">
    <property type="entry name" value="ATPase domain of HSP90 chaperone/DNA topoisomerase II/histidine kinase"/>
    <property type="match status" value="1"/>
</dbReference>
<evidence type="ECO:0000256" key="7">
    <source>
        <dbReference type="ARBA" id="ARBA00022840"/>
    </source>
</evidence>
<organism evidence="12 13">
    <name type="scientific">Sediminicurvatus halobius</name>
    <dbReference type="NCBI Taxonomy" id="2182432"/>
    <lineage>
        <taxon>Bacteria</taxon>
        <taxon>Pseudomonadati</taxon>
        <taxon>Pseudomonadota</taxon>
        <taxon>Gammaproteobacteria</taxon>
        <taxon>Chromatiales</taxon>
        <taxon>Ectothiorhodospiraceae</taxon>
        <taxon>Sediminicurvatus</taxon>
    </lineage>
</organism>
<comment type="caution">
    <text evidence="12">The sequence shown here is derived from an EMBL/GenBank/DDBJ whole genome shotgun (WGS) entry which is preliminary data.</text>
</comment>
<feature type="domain" description="Histidine kinase" evidence="10">
    <location>
        <begin position="163"/>
        <end position="382"/>
    </location>
</feature>
<evidence type="ECO:0000256" key="2">
    <source>
        <dbReference type="ARBA" id="ARBA00012438"/>
    </source>
</evidence>
<accession>A0A2U2N9Y7</accession>
<dbReference type="Gene3D" id="3.30.565.10">
    <property type="entry name" value="Histidine kinase-like ATPase, C-terminal domain"/>
    <property type="match status" value="1"/>
</dbReference>
<evidence type="ECO:0000256" key="1">
    <source>
        <dbReference type="ARBA" id="ARBA00000085"/>
    </source>
</evidence>
<feature type="domain" description="Response regulatory" evidence="11">
    <location>
        <begin position="403"/>
        <end position="519"/>
    </location>
</feature>
<evidence type="ECO:0000256" key="4">
    <source>
        <dbReference type="ARBA" id="ARBA00022679"/>
    </source>
</evidence>
<proteinExistence type="predicted"/>
<keyword evidence="7" id="KW-0067">ATP-binding</keyword>
<dbReference type="Proteomes" id="UP000245474">
    <property type="component" value="Unassembled WGS sequence"/>
</dbReference>
<protein>
    <recommendedName>
        <fullName evidence="2">histidine kinase</fullName>
        <ecNumber evidence="2">2.7.13.3</ecNumber>
    </recommendedName>
</protein>
<dbReference type="Gene3D" id="1.10.287.130">
    <property type="match status" value="1"/>
</dbReference>
<sequence length="522" mass="55623">MLREAQRDLQDERAHQAANARERGAILDALPAAIALLDHAGRVHSTNQGWRRHGRPFAGCNARPGDDYLAACRASPDLPDTVAGGLGQRIHALLNGDGESASLEYAVGEKESAYHFRATLAPVLIDGEGGVVLMHADITEQRQLERERQRGQRLEALGQLTGGVAHDFNNLLTVICGNAEILQRGDIPSDETSRLLANLRTAGERATRLTRHLLAFARQQPLAPERLDLCRHLEGQRELLQQSVTEAVTLELCLADTPCITRVDPGQLDAAILNLAVNARDAMPGGGHLRIAVDHAAPRDPEIPPGSGPYVRLRVVDTGAGMPPEVRDRIFDPFFTTKPRAHGTGLGLSMVHGFVRQSGGDLSVRSEPGAGTAITLLLPRIPGVEAKAVAPVPGGEDACSGAHVLVVEDDPLVRDYVVTLLGGLGYSVSAAGDAAEALATLEASTPLPDLMFSDVVMPGGQDGHQLAAEVARRWPAVRVLLASGYLERDAGEPPPGQTPHFIPKPYRRATLAAKLAEILGTQ</sequence>
<keyword evidence="13" id="KW-1185">Reference proteome</keyword>
<evidence type="ECO:0000256" key="3">
    <source>
        <dbReference type="ARBA" id="ARBA00022553"/>
    </source>
</evidence>
<dbReference type="EC" id="2.7.13.3" evidence="2"/>
<dbReference type="SUPFAM" id="SSF55785">
    <property type="entry name" value="PYP-like sensor domain (PAS domain)"/>
    <property type="match status" value="1"/>
</dbReference>
<name>A0A2U2N9Y7_9GAMM</name>
<evidence type="ECO:0000259" key="11">
    <source>
        <dbReference type="PROSITE" id="PS50110"/>
    </source>
</evidence>
<dbReference type="CDD" id="cd00082">
    <property type="entry name" value="HisKA"/>
    <property type="match status" value="1"/>
</dbReference>
<dbReference type="PRINTS" id="PR00344">
    <property type="entry name" value="BCTRLSENSOR"/>
</dbReference>
<dbReference type="SMART" id="SM00388">
    <property type="entry name" value="HisKA"/>
    <property type="match status" value="1"/>
</dbReference>
<dbReference type="PROSITE" id="PS50110">
    <property type="entry name" value="RESPONSE_REGULATORY"/>
    <property type="match status" value="1"/>
</dbReference>
<dbReference type="Pfam" id="PF08448">
    <property type="entry name" value="PAS_4"/>
    <property type="match status" value="1"/>
</dbReference>
<evidence type="ECO:0000313" key="12">
    <source>
        <dbReference type="EMBL" id="PWG65779.1"/>
    </source>
</evidence>
<dbReference type="Pfam" id="PF00512">
    <property type="entry name" value="HisKA"/>
    <property type="match status" value="1"/>
</dbReference>
<comment type="catalytic activity">
    <reaction evidence="1">
        <text>ATP + protein L-histidine = ADP + protein N-phospho-L-histidine.</text>
        <dbReference type="EC" id="2.7.13.3"/>
    </reaction>
</comment>
<dbReference type="GO" id="GO:0000155">
    <property type="term" value="F:phosphorelay sensor kinase activity"/>
    <property type="evidence" value="ECO:0007669"/>
    <property type="project" value="InterPro"/>
</dbReference>
<keyword evidence="5" id="KW-0547">Nucleotide-binding</keyword>
<dbReference type="InterPro" id="IPR003594">
    <property type="entry name" value="HATPase_dom"/>
</dbReference>
<dbReference type="InterPro" id="IPR001789">
    <property type="entry name" value="Sig_transdc_resp-reg_receiver"/>
</dbReference>
<evidence type="ECO:0000259" key="10">
    <source>
        <dbReference type="PROSITE" id="PS50109"/>
    </source>
</evidence>
<reference evidence="12 13" key="1">
    <citation type="submission" date="2018-05" db="EMBL/GenBank/DDBJ databases">
        <title>Spiribacter halobius sp. nov., a moderately halophilic bacterium isolated from marine solar saltern.</title>
        <authorList>
            <person name="Zheng W.-S."/>
            <person name="Lu D.-C."/>
            <person name="Du Z.-J."/>
        </authorList>
    </citation>
    <scope>NUCLEOTIDE SEQUENCE [LARGE SCALE GENOMIC DNA]</scope>
    <source>
        <strain evidence="12 13">E85</strain>
    </source>
</reference>
<dbReference type="InterPro" id="IPR013656">
    <property type="entry name" value="PAS_4"/>
</dbReference>
<dbReference type="Gene3D" id="3.40.50.2300">
    <property type="match status" value="1"/>
</dbReference>
<dbReference type="PANTHER" id="PTHR43065:SF46">
    <property type="entry name" value="C4-DICARBOXYLATE TRANSPORT SENSOR PROTEIN DCTB"/>
    <property type="match status" value="1"/>
</dbReference>
<dbReference type="InterPro" id="IPR036890">
    <property type="entry name" value="HATPase_C_sf"/>
</dbReference>
<dbReference type="SUPFAM" id="SSF47384">
    <property type="entry name" value="Homodimeric domain of signal transducing histidine kinase"/>
    <property type="match status" value="1"/>
</dbReference>
<dbReference type="SMART" id="SM00387">
    <property type="entry name" value="HATPase_c"/>
    <property type="match status" value="1"/>
</dbReference>
<dbReference type="Pfam" id="PF02518">
    <property type="entry name" value="HATPase_c"/>
    <property type="match status" value="1"/>
</dbReference>
<dbReference type="Gene3D" id="3.30.450.20">
    <property type="entry name" value="PAS domain"/>
    <property type="match status" value="1"/>
</dbReference>
<evidence type="ECO:0000256" key="9">
    <source>
        <dbReference type="PROSITE-ProRule" id="PRU00169"/>
    </source>
</evidence>
<dbReference type="PANTHER" id="PTHR43065">
    <property type="entry name" value="SENSOR HISTIDINE KINASE"/>
    <property type="match status" value="1"/>
</dbReference>
<keyword evidence="6" id="KW-0418">Kinase</keyword>
<keyword evidence="8" id="KW-0902">Two-component regulatory system</keyword>
<evidence type="ECO:0000256" key="5">
    <source>
        <dbReference type="ARBA" id="ARBA00022741"/>
    </source>
</evidence>
<dbReference type="SUPFAM" id="SSF52172">
    <property type="entry name" value="CheY-like"/>
    <property type="match status" value="1"/>
</dbReference>
<dbReference type="EMBL" id="QFFI01000001">
    <property type="protein sequence ID" value="PWG65779.1"/>
    <property type="molecule type" value="Genomic_DNA"/>
</dbReference>
<dbReference type="InterPro" id="IPR005467">
    <property type="entry name" value="His_kinase_dom"/>
</dbReference>
<keyword evidence="4" id="KW-0808">Transferase</keyword>
<dbReference type="GO" id="GO:0005524">
    <property type="term" value="F:ATP binding"/>
    <property type="evidence" value="ECO:0007669"/>
    <property type="project" value="UniProtKB-KW"/>
</dbReference>
<keyword evidence="3 9" id="KW-0597">Phosphoprotein</keyword>
<dbReference type="Pfam" id="PF00072">
    <property type="entry name" value="Response_reg"/>
    <property type="match status" value="1"/>
</dbReference>
<gene>
    <name evidence="12" type="ORF">DEM34_00500</name>
</gene>
<dbReference type="InterPro" id="IPR036097">
    <property type="entry name" value="HisK_dim/P_sf"/>
</dbReference>
<evidence type="ECO:0000313" key="13">
    <source>
        <dbReference type="Proteomes" id="UP000245474"/>
    </source>
</evidence>
<dbReference type="InterPro" id="IPR035965">
    <property type="entry name" value="PAS-like_dom_sf"/>
</dbReference>
<dbReference type="InterPro" id="IPR004358">
    <property type="entry name" value="Sig_transdc_His_kin-like_C"/>
</dbReference>
<evidence type="ECO:0000256" key="6">
    <source>
        <dbReference type="ARBA" id="ARBA00022777"/>
    </source>
</evidence>
<dbReference type="SMART" id="SM00448">
    <property type="entry name" value="REC"/>
    <property type="match status" value="1"/>
</dbReference>
<dbReference type="AlphaFoldDB" id="A0A2U2N9Y7"/>
<evidence type="ECO:0000256" key="8">
    <source>
        <dbReference type="ARBA" id="ARBA00023012"/>
    </source>
</evidence>